<dbReference type="AlphaFoldDB" id="A0AAE0T305"/>
<proteinExistence type="predicted"/>
<organism evidence="1 2">
    <name type="scientific">Potamilus streckersoni</name>
    <dbReference type="NCBI Taxonomy" id="2493646"/>
    <lineage>
        <taxon>Eukaryota</taxon>
        <taxon>Metazoa</taxon>
        <taxon>Spiralia</taxon>
        <taxon>Lophotrochozoa</taxon>
        <taxon>Mollusca</taxon>
        <taxon>Bivalvia</taxon>
        <taxon>Autobranchia</taxon>
        <taxon>Heteroconchia</taxon>
        <taxon>Palaeoheterodonta</taxon>
        <taxon>Unionida</taxon>
        <taxon>Unionoidea</taxon>
        <taxon>Unionidae</taxon>
        <taxon>Ambleminae</taxon>
        <taxon>Lampsilini</taxon>
        <taxon>Potamilus</taxon>
    </lineage>
</organism>
<reference evidence="1" key="1">
    <citation type="journal article" date="2021" name="Genome Biol. Evol.">
        <title>A High-Quality Reference Genome for a Parasitic Bivalve with Doubly Uniparental Inheritance (Bivalvia: Unionida).</title>
        <authorList>
            <person name="Smith C.H."/>
        </authorList>
    </citation>
    <scope>NUCLEOTIDE SEQUENCE</scope>
    <source>
        <strain evidence="1">CHS0354</strain>
    </source>
</reference>
<reference evidence="1" key="2">
    <citation type="journal article" date="2021" name="Genome Biol. Evol.">
        <title>Developing a high-quality reference genome for a parasitic bivalve with doubly uniparental inheritance (Bivalvia: Unionida).</title>
        <authorList>
            <person name="Smith C.H."/>
        </authorList>
    </citation>
    <scope>NUCLEOTIDE SEQUENCE</scope>
    <source>
        <strain evidence="1">CHS0354</strain>
        <tissue evidence="1">Mantle</tissue>
    </source>
</reference>
<accession>A0AAE0T305</accession>
<protein>
    <submittedName>
        <fullName evidence="1">Uncharacterized protein</fullName>
    </submittedName>
</protein>
<dbReference type="EMBL" id="JAEAOA010001148">
    <property type="protein sequence ID" value="KAK3602870.1"/>
    <property type="molecule type" value="Genomic_DNA"/>
</dbReference>
<gene>
    <name evidence="1" type="ORF">CHS0354_018729</name>
</gene>
<keyword evidence="2" id="KW-1185">Reference proteome</keyword>
<comment type="caution">
    <text evidence="1">The sequence shown here is derived from an EMBL/GenBank/DDBJ whole genome shotgun (WGS) entry which is preliminary data.</text>
</comment>
<name>A0AAE0T305_9BIVA</name>
<sequence length="155" mass="17819">MCAFIMPEATAKVETMANNKASEEDKVHDATSRGAYSHQVSPLSTCAISVRTTAIVRCTCCQAGISMQVAKPKHNTCNFREQTILIVLFYTLRENDMIEASLRTEANEFQEKIPRQPDHEEGFYELLRTDPSVFIYLRWRVIRWYDIRIHLCVTG</sequence>
<evidence type="ECO:0000313" key="1">
    <source>
        <dbReference type="EMBL" id="KAK3602870.1"/>
    </source>
</evidence>
<evidence type="ECO:0000313" key="2">
    <source>
        <dbReference type="Proteomes" id="UP001195483"/>
    </source>
</evidence>
<reference evidence="1" key="3">
    <citation type="submission" date="2023-05" db="EMBL/GenBank/DDBJ databases">
        <authorList>
            <person name="Smith C.H."/>
        </authorList>
    </citation>
    <scope>NUCLEOTIDE SEQUENCE</scope>
    <source>
        <strain evidence="1">CHS0354</strain>
        <tissue evidence="1">Mantle</tissue>
    </source>
</reference>
<dbReference type="Proteomes" id="UP001195483">
    <property type="component" value="Unassembled WGS sequence"/>
</dbReference>